<proteinExistence type="predicted"/>
<dbReference type="Proteomes" id="UP000051639">
    <property type="component" value="Unassembled WGS sequence"/>
</dbReference>
<organism evidence="1 2">
    <name type="scientific">Limosilactobacillus ingluviei</name>
    <dbReference type="NCBI Taxonomy" id="148604"/>
    <lineage>
        <taxon>Bacteria</taxon>
        <taxon>Bacillati</taxon>
        <taxon>Bacillota</taxon>
        <taxon>Bacilli</taxon>
        <taxon>Lactobacillales</taxon>
        <taxon>Lactobacillaceae</taxon>
        <taxon>Limosilactobacillus</taxon>
    </lineage>
</organism>
<dbReference type="RefSeq" id="WP_056993708.1">
    <property type="nucleotide sequence ID" value="NZ_JQBA01000003.1"/>
</dbReference>
<protein>
    <submittedName>
        <fullName evidence="1">Uncharacterized protein</fullName>
    </submittedName>
</protein>
<evidence type="ECO:0000313" key="1">
    <source>
        <dbReference type="EMBL" id="KRN45366.1"/>
    </source>
</evidence>
<evidence type="ECO:0000313" key="2">
    <source>
        <dbReference type="Proteomes" id="UP000051639"/>
    </source>
</evidence>
<reference evidence="1 2" key="1">
    <citation type="journal article" date="2015" name="Genome Announc.">
        <title>Expanding the biotechnology potential of lactobacilli through comparative genomics of 213 strains and associated genera.</title>
        <authorList>
            <person name="Sun Z."/>
            <person name="Harris H.M."/>
            <person name="McCann A."/>
            <person name="Guo C."/>
            <person name="Argimon S."/>
            <person name="Zhang W."/>
            <person name="Yang X."/>
            <person name="Jeffery I.B."/>
            <person name="Cooney J.C."/>
            <person name="Kagawa T.F."/>
            <person name="Liu W."/>
            <person name="Song Y."/>
            <person name="Salvetti E."/>
            <person name="Wrobel A."/>
            <person name="Rasinkangas P."/>
            <person name="Parkhill J."/>
            <person name="Rea M.C."/>
            <person name="O'Sullivan O."/>
            <person name="Ritari J."/>
            <person name="Douillard F.P."/>
            <person name="Paul Ross R."/>
            <person name="Yang R."/>
            <person name="Briner A.E."/>
            <person name="Felis G.E."/>
            <person name="de Vos W.M."/>
            <person name="Barrangou R."/>
            <person name="Klaenhammer T.R."/>
            <person name="Caufield P.W."/>
            <person name="Cui Y."/>
            <person name="Zhang H."/>
            <person name="O'Toole P.W."/>
        </authorList>
    </citation>
    <scope>NUCLEOTIDE SEQUENCE [LARGE SCALE GENOMIC DNA]</scope>
    <source>
        <strain evidence="1 2">DSM 14792</strain>
    </source>
</reference>
<dbReference type="OrthoDB" id="2321138at2"/>
<keyword evidence="2" id="KW-1185">Reference proteome</keyword>
<gene>
    <name evidence="1" type="ORF">IV41_GL001107</name>
</gene>
<dbReference type="STRING" id="1203076.GCA_000312405_00790"/>
<sequence>MQKLNPSFINHGTAKLLTHLKPLFEEPFFEQQPPVTLLPVEPLFQRQLFLKMAIDQQREVFVQLMPATAAGYPINVRGTIKAFDEQRYLLTYQNQTYFFTIQQLRYIAGQALVLPFLSSYNF</sequence>
<comment type="caution">
    <text evidence="1">The sequence shown here is derived from an EMBL/GenBank/DDBJ whole genome shotgun (WGS) entry which is preliminary data.</text>
</comment>
<dbReference type="AlphaFoldDB" id="A0A0R2H186"/>
<accession>A0A0R2H186</accession>
<name>A0A0R2H186_9LACO</name>
<dbReference type="EMBL" id="JQBA01000003">
    <property type="protein sequence ID" value="KRN45366.1"/>
    <property type="molecule type" value="Genomic_DNA"/>
</dbReference>
<dbReference type="eggNOG" id="ENOG5030ANM">
    <property type="taxonomic scope" value="Bacteria"/>
</dbReference>
<dbReference type="PATRIC" id="fig|148604.4.peg.1144"/>